<name>A0ACC1I0H3_9FUNG</name>
<reference evidence="1" key="1">
    <citation type="submission" date="2022-07" db="EMBL/GenBank/DDBJ databases">
        <title>Phylogenomic reconstructions and comparative analyses of Kickxellomycotina fungi.</title>
        <authorList>
            <person name="Reynolds N.K."/>
            <person name="Stajich J.E."/>
            <person name="Barry K."/>
            <person name="Grigoriev I.V."/>
            <person name="Crous P."/>
            <person name="Smith M.E."/>
        </authorList>
    </citation>
    <scope>NUCLEOTIDE SEQUENCE</scope>
    <source>
        <strain evidence="1">Benny 63K</strain>
    </source>
</reference>
<proteinExistence type="predicted"/>
<evidence type="ECO:0000313" key="2">
    <source>
        <dbReference type="Proteomes" id="UP001150581"/>
    </source>
</evidence>
<evidence type="ECO:0000313" key="1">
    <source>
        <dbReference type="EMBL" id="KAJ1878400.1"/>
    </source>
</evidence>
<sequence>MFTLDSIDVHSNYDPSTYANNIAFITFNTKNSQSWYSFVGANPAEWNSVLYSHRKMISVKEKTWGSTSAAFLSSNSECSAKSNLFSSNSNTMLCVTSAVISPMNSNCRLPYGTGWGVMQPDDLSVSAIYSHSVITGDSLCQTTGTSYHYYTMIYPYIAWAKRKVGIDIDT</sequence>
<dbReference type="Proteomes" id="UP001150581">
    <property type="component" value="Unassembled WGS sequence"/>
</dbReference>
<protein>
    <submittedName>
        <fullName evidence="1">Uncharacterized protein</fullName>
    </submittedName>
</protein>
<accession>A0ACC1I0H3</accession>
<dbReference type="EMBL" id="JANBPG010003939">
    <property type="protein sequence ID" value="KAJ1878400.1"/>
    <property type="molecule type" value="Genomic_DNA"/>
</dbReference>
<comment type="caution">
    <text evidence="1">The sequence shown here is derived from an EMBL/GenBank/DDBJ whole genome shotgun (WGS) entry which is preliminary data.</text>
</comment>
<feature type="non-terminal residue" evidence="1">
    <location>
        <position position="170"/>
    </location>
</feature>
<organism evidence="1 2">
    <name type="scientific">Kickxella alabastrina</name>
    <dbReference type="NCBI Taxonomy" id="61397"/>
    <lineage>
        <taxon>Eukaryota</taxon>
        <taxon>Fungi</taxon>
        <taxon>Fungi incertae sedis</taxon>
        <taxon>Zoopagomycota</taxon>
        <taxon>Kickxellomycotina</taxon>
        <taxon>Kickxellomycetes</taxon>
        <taxon>Kickxellales</taxon>
        <taxon>Kickxellaceae</taxon>
        <taxon>Kickxella</taxon>
    </lineage>
</organism>
<gene>
    <name evidence="1" type="ORF">LPJ66_011899</name>
</gene>
<keyword evidence="2" id="KW-1185">Reference proteome</keyword>